<dbReference type="GO" id="GO:0022627">
    <property type="term" value="C:cytosolic small ribosomal subunit"/>
    <property type="evidence" value="ECO:0007669"/>
    <property type="project" value="TreeGrafter"/>
</dbReference>
<dbReference type="InterPro" id="IPR018275">
    <property type="entry name" value="Ribosomal_bS18_CS"/>
</dbReference>
<organism evidence="7 8">
    <name type="scientific">Eiseniibacteriota bacterium</name>
    <dbReference type="NCBI Taxonomy" id="2212470"/>
    <lineage>
        <taxon>Bacteria</taxon>
        <taxon>Candidatus Eiseniibacteriota</taxon>
    </lineage>
</organism>
<protein>
    <recommendedName>
        <fullName evidence="4 5">Small ribosomal subunit protein bS18</fullName>
    </recommendedName>
</protein>
<dbReference type="PROSITE" id="PS00057">
    <property type="entry name" value="RIBOSOMAL_S18"/>
    <property type="match status" value="1"/>
</dbReference>
<dbReference type="GO" id="GO:0006412">
    <property type="term" value="P:translation"/>
    <property type="evidence" value="ECO:0007669"/>
    <property type="project" value="UniProtKB-UniRule"/>
</dbReference>
<evidence type="ECO:0000256" key="5">
    <source>
        <dbReference type="HAMAP-Rule" id="MF_00270"/>
    </source>
</evidence>
<evidence type="ECO:0000313" key="8">
    <source>
        <dbReference type="Proteomes" id="UP000697710"/>
    </source>
</evidence>
<dbReference type="PANTHER" id="PTHR13479:SF40">
    <property type="entry name" value="SMALL RIBOSOMAL SUBUNIT PROTEIN BS18M"/>
    <property type="match status" value="1"/>
</dbReference>
<dbReference type="GO" id="GO:0070181">
    <property type="term" value="F:small ribosomal subunit rRNA binding"/>
    <property type="evidence" value="ECO:0007669"/>
    <property type="project" value="TreeGrafter"/>
</dbReference>
<dbReference type="AlphaFoldDB" id="A0A956RNF7"/>
<keyword evidence="2 5" id="KW-0689">Ribosomal protein</keyword>
<dbReference type="NCBIfam" id="TIGR00165">
    <property type="entry name" value="S18"/>
    <property type="match status" value="1"/>
</dbReference>
<evidence type="ECO:0000313" key="7">
    <source>
        <dbReference type="EMBL" id="MCA9726655.1"/>
    </source>
</evidence>
<dbReference type="PRINTS" id="PR00974">
    <property type="entry name" value="RIBOSOMALS18"/>
</dbReference>
<proteinExistence type="inferred from homology"/>
<comment type="caution">
    <text evidence="7">The sequence shown here is derived from an EMBL/GenBank/DDBJ whole genome shotgun (WGS) entry which is preliminary data.</text>
</comment>
<keyword evidence="5" id="KW-0694">RNA-binding</keyword>
<dbReference type="InterPro" id="IPR001648">
    <property type="entry name" value="Ribosomal_bS18"/>
</dbReference>
<keyword evidence="3 5" id="KW-0687">Ribonucleoprotein</keyword>
<comment type="function">
    <text evidence="5">Binds as a heterodimer with protein bS6 to the central domain of the 16S rRNA, where it helps stabilize the platform of the 30S subunit.</text>
</comment>
<reference evidence="7" key="1">
    <citation type="submission" date="2020-04" db="EMBL/GenBank/DDBJ databases">
        <authorList>
            <person name="Zhang T."/>
        </authorList>
    </citation>
    <scope>NUCLEOTIDE SEQUENCE</scope>
    <source>
        <strain evidence="7">HKST-UBA01</strain>
    </source>
</reference>
<dbReference type="PANTHER" id="PTHR13479">
    <property type="entry name" value="30S RIBOSOMAL PROTEIN S18"/>
    <property type="match status" value="1"/>
</dbReference>
<gene>
    <name evidence="5" type="primary">rpsR</name>
    <name evidence="7" type="ORF">KC729_03165</name>
</gene>
<dbReference type="InterPro" id="IPR036870">
    <property type="entry name" value="Ribosomal_bS18_sf"/>
</dbReference>
<accession>A0A956RNF7</accession>
<dbReference type="GO" id="GO:0003735">
    <property type="term" value="F:structural constituent of ribosome"/>
    <property type="evidence" value="ECO:0007669"/>
    <property type="project" value="InterPro"/>
</dbReference>
<dbReference type="Gene3D" id="4.10.640.10">
    <property type="entry name" value="Ribosomal protein S18"/>
    <property type="match status" value="1"/>
</dbReference>
<evidence type="ECO:0000256" key="2">
    <source>
        <dbReference type="ARBA" id="ARBA00022980"/>
    </source>
</evidence>
<dbReference type="Pfam" id="PF01084">
    <property type="entry name" value="Ribosomal_S18"/>
    <property type="match status" value="1"/>
</dbReference>
<evidence type="ECO:0000256" key="1">
    <source>
        <dbReference type="ARBA" id="ARBA00005589"/>
    </source>
</evidence>
<evidence type="ECO:0000256" key="6">
    <source>
        <dbReference type="RuleBase" id="RU003910"/>
    </source>
</evidence>
<comment type="subunit">
    <text evidence="5">Part of the 30S ribosomal subunit. Forms a tight heterodimer with protein bS6.</text>
</comment>
<evidence type="ECO:0000256" key="3">
    <source>
        <dbReference type="ARBA" id="ARBA00023274"/>
    </source>
</evidence>
<dbReference type="EMBL" id="JAGQHR010000053">
    <property type="protein sequence ID" value="MCA9726655.1"/>
    <property type="molecule type" value="Genomic_DNA"/>
</dbReference>
<dbReference type="Proteomes" id="UP000697710">
    <property type="component" value="Unassembled WGS sequence"/>
</dbReference>
<comment type="similarity">
    <text evidence="1 5 6">Belongs to the bacterial ribosomal protein bS18 family.</text>
</comment>
<keyword evidence="5" id="KW-0699">rRNA-binding</keyword>
<dbReference type="SUPFAM" id="SSF46911">
    <property type="entry name" value="Ribosomal protein S18"/>
    <property type="match status" value="1"/>
</dbReference>
<sequence length="80" mass="9566">MARKFPPRKKVCPFLKDPALIEKIDYKNPDFLNRFLSPFGRIVPRRVTGVSARHHRHLVREIKRARMLAMLPFTARDERR</sequence>
<name>A0A956RNF7_UNCEI</name>
<reference evidence="7" key="2">
    <citation type="journal article" date="2021" name="Microbiome">
        <title>Successional dynamics and alternative stable states in a saline activated sludge microbial community over 9 years.</title>
        <authorList>
            <person name="Wang Y."/>
            <person name="Ye J."/>
            <person name="Ju F."/>
            <person name="Liu L."/>
            <person name="Boyd J.A."/>
            <person name="Deng Y."/>
            <person name="Parks D.H."/>
            <person name="Jiang X."/>
            <person name="Yin X."/>
            <person name="Woodcroft B.J."/>
            <person name="Tyson G.W."/>
            <person name="Hugenholtz P."/>
            <person name="Polz M.F."/>
            <person name="Zhang T."/>
        </authorList>
    </citation>
    <scope>NUCLEOTIDE SEQUENCE</scope>
    <source>
        <strain evidence="7">HKST-UBA01</strain>
    </source>
</reference>
<evidence type="ECO:0000256" key="4">
    <source>
        <dbReference type="ARBA" id="ARBA00035141"/>
    </source>
</evidence>
<dbReference type="HAMAP" id="MF_00270">
    <property type="entry name" value="Ribosomal_bS18"/>
    <property type="match status" value="1"/>
</dbReference>